<keyword evidence="2" id="KW-1185">Reference proteome</keyword>
<accession>A0A6L8VMI0</accession>
<reference evidence="1 2" key="1">
    <citation type="submission" date="2020-01" db="EMBL/GenBank/DDBJ databases">
        <title>Frigidibacter albus SP32T (=CGMCC 1.13995T).</title>
        <authorList>
            <person name="Liao X."/>
        </authorList>
    </citation>
    <scope>NUCLEOTIDE SEQUENCE [LARGE SCALE GENOMIC DNA]</scope>
    <source>
        <strain evidence="1 2">SP32</strain>
    </source>
</reference>
<comment type="caution">
    <text evidence="1">The sequence shown here is derived from an EMBL/GenBank/DDBJ whole genome shotgun (WGS) entry which is preliminary data.</text>
</comment>
<evidence type="ECO:0000313" key="1">
    <source>
        <dbReference type="EMBL" id="MZQ91284.1"/>
    </source>
</evidence>
<name>A0A6L8VMI0_9RHOB</name>
<sequence length="97" mass="10996">MYDQPGVSPAKELWQEVLLRAVEDALFGPRHVQKRATKIILCKEARDYLTQSSRDLSMVCNLAGLDMQAVIDRMRVMIAKAPAPEELASERRRNRAA</sequence>
<dbReference type="AlphaFoldDB" id="A0A6L8VMI0"/>
<organism evidence="1 2">
    <name type="scientific">Frigidibacter albus</name>
    <dbReference type="NCBI Taxonomy" id="1465486"/>
    <lineage>
        <taxon>Bacteria</taxon>
        <taxon>Pseudomonadati</taxon>
        <taxon>Pseudomonadota</taxon>
        <taxon>Alphaproteobacteria</taxon>
        <taxon>Rhodobacterales</taxon>
        <taxon>Paracoccaceae</taxon>
        <taxon>Frigidibacter</taxon>
    </lineage>
</organism>
<dbReference type="RefSeq" id="WP_161348667.1">
    <property type="nucleotide sequence ID" value="NZ_BMGW01000024.1"/>
</dbReference>
<dbReference type="Proteomes" id="UP000477083">
    <property type="component" value="Unassembled WGS sequence"/>
</dbReference>
<evidence type="ECO:0000313" key="2">
    <source>
        <dbReference type="Proteomes" id="UP000477083"/>
    </source>
</evidence>
<protein>
    <submittedName>
        <fullName evidence="1">Uncharacterized protein</fullName>
    </submittedName>
</protein>
<gene>
    <name evidence="1" type="ORF">GS660_19545</name>
</gene>
<proteinExistence type="predicted"/>
<dbReference type="EMBL" id="WWNR01000024">
    <property type="protein sequence ID" value="MZQ91284.1"/>
    <property type="molecule type" value="Genomic_DNA"/>
</dbReference>
<dbReference type="OrthoDB" id="7870412at2"/>